<feature type="compositionally biased region" description="Low complexity" evidence="1">
    <location>
        <begin position="306"/>
        <end position="320"/>
    </location>
</feature>
<name>A0ABR3C8Y4_9PEZI</name>
<gene>
    <name evidence="2" type="ORF">SLS55_007897</name>
</gene>
<feature type="compositionally biased region" description="Basic and acidic residues" evidence="1">
    <location>
        <begin position="454"/>
        <end position="488"/>
    </location>
</feature>
<protein>
    <submittedName>
        <fullName evidence="2">Uncharacterized protein</fullName>
    </submittedName>
</protein>
<feature type="compositionally biased region" description="Gly residues" evidence="1">
    <location>
        <begin position="367"/>
        <end position="385"/>
    </location>
</feature>
<proteinExistence type="predicted"/>
<feature type="compositionally biased region" description="Basic residues" evidence="1">
    <location>
        <begin position="424"/>
        <end position="434"/>
    </location>
</feature>
<dbReference type="GeneID" id="92011982"/>
<evidence type="ECO:0000313" key="2">
    <source>
        <dbReference type="EMBL" id="KAL0257087.1"/>
    </source>
</evidence>
<evidence type="ECO:0000256" key="1">
    <source>
        <dbReference type="SAM" id="MobiDB-lite"/>
    </source>
</evidence>
<sequence length="488" mass="53192">MPFSISLPLDVGPPPFQSKVARIRYVLSCTLLVRDKGVQYLVRTSQGVSLLSVYDPSTLEKSAGQARIFDNNERTVFAKTSIKQGKFFEVRYFLNIVVSSAHRSVQGRAFAAPRMQSLDRMRTEAEDLREIGQLLERSPRKYKPATKLTTTVHPDGSTSVKKEHIVRRVQSATPKLTNRRAGRKLSSDTIGLNSAVGLGYGYHSNNNLVGGCSSTSDYDSDDQLASAPLQQHRRVASSPGFETPSNGNRLGRFMEMGSVESMKDRLRHARSRSNETTRSLRSSSATHGFVAHHHPPLGLKQSTSLHAHSGSARSHSRAGSNPTSSAGPPPLPLPPLRSTSQHGLLQRGFREAEVSMPGEDVVDLSTGGSGGGYPAPPGGGGGGGASSTAFFGGMGSSGAASFKARLDAARDRQWRFQGTGGGGHHNHHHHHQHQHHDGGRAQQGGVTGHHGRKWRDLPERGLEWILGDREEREKEKDKERRRAMDNWI</sequence>
<dbReference type="EMBL" id="JAJVCZ030000008">
    <property type="protein sequence ID" value="KAL0257087.1"/>
    <property type="molecule type" value="Genomic_DNA"/>
</dbReference>
<reference evidence="2 3" key="1">
    <citation type="submission" date="2024-02" db="EMBL/GenBank/DDBJ databases">
        <title>De novo assembly and annotation of 12 fungi associated with fruit tree decline syndrome in Ontario, Canada.</title>
        <authorList>
            <person name="Sulman M."/>
            <person name="Ellouze W."/>
            <person name="Ilyukhin E."/>
        </authorList>
    </citation>
    <scope>NUCLEOTIDE SEQUENCE [LARGE SCALE GENOMIC DNA]</scope>
    <source>
        <strain evidence="2 3">FDS-637</strain>
    </source>
</reference>
<evidence type="ECO:0000313" key="3">
    <source>
        <dbReference type="Proteomes" id="UP001430584"/>
    </source>
</evidence>
<dbReference type="Proteomes" id="UP001430584">
    <property type="component" value="Unassembled WGS sequence"/>
</dbReference>
<organism evidence="2 3">
    <name type="scientific">Diplodia seriata</name>
    <dbReference type="NCBI Taxonomy" id="420778"/>
    <lineage>
        <taxon>Eukaryota</taxon>
        <taxon>Fungi</taxon>
        <taxon>Dikarya</taxon>
        <taxon>Ascomycota</taxon>
        <taxon>Pezizomycotina</taxon>
        <taxon>Dothideomycetes</taxon>
        <taxon>Dothideomycetes incertae sedis</taxon>
        <taxon>Botryosphaeriales</taxon>
        <taxon>Botryosphaeriaceae</taxon>
        <taxon>Diplodia</taxon>
    </lineage>
</organism>
<feature type="compositionally biased region" description="Polar residues" evidence="1">
    <location>
        <begin position="274"/>
        <end position="286"/>
    </location>
</feature>
<feature type="region of interest" description="Disordered" evidence="1">
    <location>
        <begin position="229"/>
        <end position="386"/>
    </location>
</feature>
<feature type="region of interest" description="Disordered" evidence="1">
    <location>
        <begin position="415"/>
        <end position="488"/>
    </location>
</feature>
<dbReference type="RefSeq" id="XP_066630116.1">
    <property type="nucleotide sequence ID" value="XM_066779312.1"/>
</dbReference>
<accession>A0ABR3C8Y4</accession>
<comment type="caution">
    <text evidence="2">The sequence shown here is derived from an EMBL/GenBank/DDBJ whole genome shotgun (WGS) entry which is preliminary data.</text>
</comment>
<keyword evidence="3" id="KW-1185">Reference proteome</keyword>